<dbReference type="InterPro" id="IPR036286">
    <property type="entry name" value="LexA/Signal_pep-like_sf"/>
</dbReference>
<reference evidence="12 13" key="1">
    <citation type="journal article" date="2015" name="Nature">
        <title>rRNA introns, odd ribosomes, and small enigmatic genomes across a large radiation of phyla.</title>
        <authorList>
            <person name="Brown C.T."/>
            <person name="Hug L.A."/>
            <person name="Thomas B.C."/>
            <person name="Sharon I."/>
            <person name="Castelle C.J."/>
            <person name="Singh A."/>
            <person name="Wilkins M.J."/>
            <person name="Williams K.H."/>
            <person name="Banfield J.F."/>
        </authorList>
    </citation>
    <scope>NUCLEOTIDE SEQUENCE [LARGE SCALE GENOMIC DNA]</scope>
</reference>
<evidence type="ECO:0000256" key="2">
    <source>
        <dbReference type="ARBA" id="ARBA00006214"/>
    </source>
</evidence>
<keyword evidence="3 10" id="KW-0812">Transmembrane</keyword>
<evidence type="ECO:0000256" key="8">
    <source>
        <dbReference type="ARBA" id="ARBA00023157"/>
    </source>
</evidence>
<evidence type="ECO:0000256" key="4">
    <source>
        <dbReference type="ARBA" id="ARBA00022719"/>
    </source>
</evidence>
<evidence type="ECO:0000256" key="1">
    <source>
        <dbReference type="ARBA" id="ARBA00004141"/>
    </source>
</evidence>
<dbReference type="InterPro" id="IPR038354">
    <property type="entry name" value="VKOR_sf"/>
</dbReference>
<dbReference type="GO" id="GO:0048038">
    <property type="term" value="F:quinone binding"/>
    <property type="evidence" value="ECO:0007669"/>
    <property type="project" value="UniProtKB-KW"/>
</dbReference>
<dbReference type="Pfam" id="PF07884">
    <property type="entry name" value="VKOR"/>
    <property type="match status" value="1"/>
</dbReference>
<dbReference type="CDD" id="cd12916">
    <property type="entry name" value="VKOR_1"/>
    <property type="match status" value="1"/>
</dbReference>
<gene>
    <name evidence="12" type="ORF">UX31_C0006G0027</name>
</gene>
<dbReference type="InterPro" id="IPR012932">
    <property type="entry name" value="VKOR"/>
</dbReference>
<dbReference type="GO" id="GO:0006465">
    <property type="term" value="P:signal peptide processing"/>
    <property type="evidence" value="ECO:0007669"/>
    <property type="project" value="InterPro"/>
</dbReference>
<dbReference type="CDD" id="cd06530">
    <property type="entry name" value="S26_SPase_I"/>
    <property type="match status" value="1"/>
</dbReference>
<comment type="similarity">
    <text evidence="2">Belongs to the VKOR family.</text>
</comment>
<dbReference type="GO" id="GO:0016491">
    <property type="term" value="F:oxidoreductase activity"/>
    <property type="evidence" value="ECO:0007669"/>
    <property type="project" value="UniProtKB-KW"/>
</dbReference>
<feature type="domain" description="Vitamin K epoxide reductase" evidence="11">
    <location>
        <begin position="96"/>
        <end position="230"/>
    </location>
</feature>
<evidence type="ECO:0000256" key="10">
    <source>
        <dbReference type="SAM" id="Phobius"/>
    </source>
</evidence>
<dbReference type="SMART" id="SM00756">
    <property type="entry name" value="VKc"/>
    <property type="match status" value="1"/>
</dbReference>
<dbReference type="EMBL" id="LCLS01000006">
    <property type="protein sequence ID" value="KKU22115.1"/>
    <property type="molecule type" value="Genomic_DNA"/>
</dbReference>
<feature type="transmembrane region" description="Helical" evidence="10">
    <location>
        <begin position="149"/>
        <end position="172"/>
    </location>
</feature>
<protein>
    <submittedName>
        <fullName evidence="12">Vitamin K epoxide reductase</fullName>
    </submittedName>
</protein>
<keyword evidence="5 10" id="KW-1133">Transmembrane helix</keyword>
<dbReference type="Pfam" id="PF10502">
    <property type="entry name" value="Peptidase_S26"/>
    <property type="match status" value="1"/>
</dbReference>
<dbReference type="Proteomes" id="UP000034107">
    <property type="component" value="Unassembled WGS sequence"/>
</dbReference>
<feature type="transmembrane region" description="Helical" evidence="10">
    <location>
        <begin position="205"/>
        <end position="228"/>
    </location>
</feature>
<dbReference type="Gene3D" id="1.20.1440.130">
    <property type="entry name" value="VKOR domain"/>
    <property type="match status" value="1"/>
</dbReference>
<evidence type="ECO:0000256" key="5">
    <source>
        <dbReference type="ARBA" id="ARBA00022989"/>
    </source>
</evidence>
<organism evidence="12 13">
    <name type="scientific">Candidatus Nomurabacteria bacterium GW2011_GWA1_46_11</name>
    <dbReference type="NCBI Taxonomy" id="1618732"/>
    <lineage>
        <taxon>Bacteria</taxon>
        <taxon>Candidatus Nomuraibacteriota</taxon>
    </lineage>
</organism>
<keyword evidence="8" id="KW-1015">Disulfide bond</keyword>
<evidence type="ECO:0000256" key="6">
    <source>
        <dbReference type="ARBA" id="ARBA00023002"/>
    </source>
</evidence>
<dbReference type="GO" id="GO:0004252">
    <property type="term" value="F:serine-type endopeptidase activity"/>
    <property type="evidence" value="ECO:0007669"/>
    <property type="project" value="InterPro"/>
</dbReference>
<dbReference type="Gene3D" id="2.10.109.10">
    <property type="entry name" value="Umud Fragment, subunit A"/>
    <property type="match status" value="1"/>
</dbReference>
<proteinExistence type="inferred from homology"/>
<dbReference type="GO" id="GO:0016020">
    <property type="term" value="C:membrane"/>
    <property type="evidence" value="ECO:0007669"/>
    <property type="project" value="UniProtKB-SubCell"/>
</dbReference>
<comment type="caution">
    <text evidence="12">The sequence shown here is derived from an EMBL/GenBank/DDBJ whole genome shotgun (WGS) entry which is preliminary data.</text>
</comment>
<keyword evidence="9" id="KW-0676">Redox-active center</keyword>
<dbReference type="SUPFAM" id="SSF51306">
    <property type="entry name" value="LexA/Signal peptidase"/>
    <property type="match status" value="1"/>
</dbReference>
<feature type="transmembrane region" description="Helical" evidence="10">
    <location>
        <begin position="179"/>
        <end position="199"/>
    </location>
</feature>
<keyword evidence="4" id="KW-0874">Quinone</keyword>
<evidence type="ECO:0000256" key="7">
    <source>
        <dbReference type="ARBA" id="ARBA00023136"/>
    </source>
</evidence>
<name>A0A0G1RMI4_9BACT</name>
<dbReference type="PANTHER" id="PTHR34573:SF1">
    <property type="entry name" value="VITAMIN K EPOXIDE REDUCTASE DOMAIN-CONTAINING PROTEIN"/>
    <property type="match status" value="1"/>
</dbReference>
<evidence type="ECO:0000313" key="12">
    <source>
        <dbReference type="EMBL" id="KKU22115.1"/>
    </source>
</evidence>
<evidence type="ECO:0000256" key="9">
    <source>
        <dbReference type="ARBA" id="ARBA00023284"/>
    </source>
</evidence>
<sequence length="245" mass="26938">MFYKVVGKSMEPAYKDGSVLWVSKSAVKFGLRSGDAVVALDPRDRRLILKRVTKVSKEGIFLEGDNSTQSTDSRTFGLVPKGNIIGKAMVKFPQWKGWPDKAVPALALLGLIDASYLTFKHFEGGEVACGIIPGVDCDVVLGSMYSEIFGIPLSLLGALYYLTVLVLGIAYLKRRKNVLLQLLFGVTAIGFLTSLYLIYIQAFVLNAYCPFCMISALTSTILFVSLWVMTISRGKVIIDESKKNE</sequence>
<evidence type="ECO:0000256" key="3">
    <source>
        <dbReference type="ARBA" id="ARBA00022692"/>
    </source>
</evidence>
<dbReference type="AlphaFoldDB" id="A0A0G1RMI4"/>
<keyword evidence="7 10" id="KW-0472">Membrane</keyword>
<accession>A0A0G1RMI4</accession>
<dbReference type="InterPro" id="IPR044698">
    <property type="entry name" value="VKOR/LTO1"/>
</dbReference>
<keyword evidence="6" id="KW-0560">Oxidoreductase</keyword>
<dbReference type="InterPro" id="IPR019533">
    <property type="entry name" value="Peptidase_S26"/>
</dbReference>
<dbReference type="PANTHER" id="PTHR34573">
    <property type="entry name" value="VKC DOMAIN-CONTAINING PROTEIN"/>
    <property type="match status" value="1"/>
</dbReference>
<evidence type="ECO:0000313" key="13">
    <source>
        <dbReference type="Proteomes" id="UP000034107"/>
    </source>
</evidence>
<evidence type="ECO:0000259" key="11">
    <source>
        <dbReference type="SMART" id="SM00756"/>
    </source>
</evidence>
<comment type="subcellular location">
    <subcellularLocation>
        <location evidence="1">Membrane</location>
        <topology evidence="1">Multi-pass membrane protein</topology>
    </subcellularLocation>
</comment>